<name>A0A820UL77_9BILA</name>
<dbReference type="Proteomes" id="UP000663838">
    <property type="component" value="Unassembled WGS sequence"/>
</dbReference>
<keyword evidence="4" id="KW-1133">Transmembrane helix</keyword>
<protein>
    <submittedName>
        <fullName evidence="8">Uncharacterized protein</fullName>
    </submittedName>
</protein>
<dbReference type="Pfam" id="PF00057">
    <property type="entry name" value="Ldl_recept_a"/>
    <property type="match status" value="1"/>
</dbReference>
<keyword evidence="3" id="KW-0677">Repeat</keyword>
<accession>A0A820UL77</accession>
<dbReference type="CDD" id="cd00112">
    <property type="entry name" value="LDLa"/>
    <property type="match status" value="1"/>
</dbReference>
<dbReference type="PANTHER" id="PTHR24270:SF61">
    <property type="entry name" value="EGF-LIKE DOMAIN-CONTAINING PROTEIN"/>
    <property type="match status" value="1"/>
</dbReference>
<organism evidence="8 9">
    <name type="scientific">Rotaria socialis</name>
    <dbReference type="NCBI Taxonomy" id="392032"/>
    <lineage>
        <taxon>Eukaryota</taxon>
        <taxon>Metazoa</taxon>
        <taxon>Spiralia</taxon>
        <taxon>Gnathifera</taxon>
        <taxon>Rotifera</taxon>
        <taxon>Eurotatoria</taxon>
        <taxon>Bdelloidea</taxon>
        <taxon>Philodinida</taxon>
        <taxon>Philodinidae</taxon>
        <taxon>Rotaria</taxon>
    </lineage>
</organism>
<dbReference type="SMART" id="SM00192">
    <property type="entry name" value="LDLa"/>
    <property type="match status" value="1"/>
</dbReference>
<gene>
    <name evidence="8" type="ORF">TOA249_LOCUS2223</name>
</gene>
<feature type="disulfide bond" evidence="7">
    <location>
        <begin position="281"/>
        <end position="293"/>
    </location>
</feature>
<dbReference type="PANTHER" id="PTHR24270">
    <property type="entry name" value="LOW-DENSITY LIPOPROTEIN RECEPTOR-RELATED"/>
    <property type="match status" value="1"/>
</dbReference>
<evidence type="ECO:0000256" key="3">
    <source>
        <dbReference type="ARBA" id="ARBA00022737"/>
    </source>
</evidence>
<dbReference type="GO" id="GO:0005886">
    <property type="term" value="C:plasma membrane"/>
    <property type="evidence" value="ECO:0007669"/>
    <property type="project" value="TreeGrafter"/>
</dbReference>
<dbReference type="SUPFAM" id="SSF57424">
    <property type="entry name" value="LDL receptor-like module"/>
    <property type="match status" value="1"/>
</dbReference>
<dbReference type="InterPro" id="IPR050685">
    <property type="entry name" value="LDLR"/>
</dbReference>
<dbReference type="InterPro" id="IPR002172">
    <property type="entry name" value="LDrepeatLR_classA_rpt"/>
</dbReference>
<keyword evidence="2" id="KW-0812">Transmembrane</keyword>
<evidence type="ECO:0000256" key="5">
    <source>
        <dbReference type="ARBA" id="ARBA00023136"/>
    </source>
</evidence>
<evidence type="ECO:0000256" key="2">
    <source>
        <dbReference type="ARBA" id="ARBA00022692"/>
    </source>
</evidence>
<dbReference type="GO" id="GO:0016192">
    <property type="term" value="P:vesicle-mediated transport"/>
    <property type="evidence" value="ECO:0007669"/>
    <property type="project" value="UniProtKB-ARBA"/>
</dbReference>
<dbReference type="PROSITE" id="PS50068">
    <property type="entry name" value="LDLRA_2"/>
    <property type="match status" value="1"/>
</dbReference>
<dbReference type="PRINTS" id="PR00261">
    <property type="entry name" value="LDLRECEPTOR"/>
</dbReference>
<dbReference type="Gene3D" id="4.10.400.10">
    <property type="entry name" value="Low-density Lipoprotein Receptor"/>
    <property type="match status" value="1"/>
</dbReference>
<evidence type="ECO:0000256" key="4">
    <source>
        <dbReference type="ARBA" id="ARBA00022989"/>
    </source>
</evidence>
<dbReference type="EMBL" id="CAJOBS010000069">
    <property type="protein sequence ID" value="CAF4485972.1"/>
    <property type="molecule type" value="Genomic_DNA"/>
</dbReference>
<comment type="subcellular location">
    <subcellularLocation>
        <location evidence="1">Membrane</location>
        <topology evidence="1">Single-pass membrane protein</topology>
    </subcellularLocation>
</comment>
<evidence type="ECO:0000256" key="1">
    <source>
        <dbReference type="ARBA" id="ARBA00004167"/>
    </source>
</evidence>
<dbReference type="AlphaFoldDB" id="A0A820UL77"/>
<sequence length="465" mass="54073">MDCGDELYFEHETQRPYDPNTMDCDEHLCPHKMYSCGDGQCVHWETRLAFQRLYSARDDCFNKRNLNYMCEDFILANPHGNSILCALEFYAFANKDFHSAFQFDRFCWNSSLTFNGRPYAVHPGVCQNGGPCISQYRIRDGSSNCLLMEDDNAAFKKNYCIGLVARHRFLYFNNESKCLEVLRLGTGIPECFNDYDEVWYGIGSFLQQNRKCDETDHSDCARLREYIGQSSLKNFTQNILVTHGLEIALTTQIFSRWYCDSFWDLSDQMDESPSLCADWICMKNQYQCRTGQCIKLEWVCDGEWDCDDASDEEAIGLVGNSSLHNNHLVDLHVRVEQCQKRYSNPPFSSICNTYYEGVCYRFEVSNPLNIRSNRSGIKLAQIGNDIEHCYNAYDEKNAVKSKLEATEMWGFALRCDRDFEPYPYVCSTMKNKCTGQRECLHGDDEYWCTWGSFENQLFFITKTSK</sequence>
<keyword evidence="6 7" id="KW-1015">Disulfide bond</keyword>
<keyword evidence="5" id="KW-0472">Membrane</keyword>
<proteinExistence type="predicted"/>
<feature type="disulfide bond" evidence="7">
    <location>
        <begin position="288"/>
        <end position="306"/>
    </location>
</feature>
<comment type="caution">
    <text evidence="7">Lacks conserved residue(s) required for the propagation of feature annotation.</text>
</comment>
<reference evidence="8" key="1">
    <citation type="submission" date="2021-02" db="EMBL/GenBank/DDBJ databases">
        <authorList>
            <person name="Nowell W R."/>
        </authorList>
    </citation>
    <scope>NUCLEOTIDE SEQUENCE</scope>
</reference>
<evidence type="ECO:0000313" key="9">
    <source>
        <dbReference type="Proteomes" id="UP000663838"/>
    </source>
</evidence>
<dbReference type="InterPro" id="IPR036055">
    <property type="entry name" value="LDL_receptor-like_sf"/>
</dbReference>
<evidence type="ECO:0000256" key="7">
    <source>
        <dbReference type="PROSITE-ProRule" id="PRU00124"/>
    </source>
</evidence>
<comment type="caution">
    <text evidence="8">The sequence shown here is derived from an EMBL/GenBank/DDBJ whole genome shotgun (WGS) entry which is preliminary data.</text>
</comment>
<evidence type="ECO:0000313" key="8">
    <source>
        <dbReference type="EMBL" id="CAF4485972.1"/>
    </source>
</evidence>
<evidence type="ECO:0000256" key="6">
    <source>
        <dbReference type="ARBA" id="ARBA00023157"/>
    </source>
</evidence>